<name>A0A6A6INX2_9PLEO</name>
<dbReference type="PANTHER" id="PTHR37544:SF3">
    <property type="entry name" value="SPRAY"/>
    <property type="match status" value="1"/>
</dbReference>
<dbReference type="PANTHER" id="PTHR37544">
    <property type="entry name" value="SPRAY-RELATED"/>
    <property type="match status" value="1"/>
</dbReference>
<dbReference type="OrthoDB" id="3522351at2759"/>
<evidence type="ECO:0000313" key="2">
    <source>
        <dbReference type="EMBL" id="KAF2252171.1"/>
    </source>
</evidence>
<feature type="transmembrane region" description="Helical" evidence="1">
    <location>
        <begin position="40"/>
        <end position="64"/>
    </location>
</feature>
<dbReference type="Proteomes" id="UP000800094">
    <property type="component" value="Unassembled WGS sequence"/>
</dbReference>
<feature type="transmembrane region" description="Helical" evidence="1">
    <location>
        <begin position="155"/>
        <end position="179"/>
    </location>
</feature>
<sequence>MAVQAVLPRPYASLWLSGIFKKIRNLGRNPSRGWQSSRTAWPLVTLLLVSQVALIAAVVALVVVSKRSNGFAAIGSLGFLDNPLVDGFLWQGLPPIIFTIYKTAWEAIVEDFADRQPFVELRKPGGGPPSKTIALDYRTHNRFWRPVVAFKNRHWILALTMLLNLLATFVLVPFSSYIMNDAPTLVTTTFNSRLRTSFDVDGITSLPDLGASMDVAFAALMLGGRWPAWTDGKYAFQAFEPPQYTKASNISTTVEAYYSELDCRILSEAEYSVEYRTESVKISAEDRGCAISTAIQLDAASTSFVESWSTVGQCSGKETRLSLIAGDYAPILRNSTAELTFISCVPTYSEVRGTVSMAFDIQSSPFPISFRPNAETSRISSFQSTGINAIYEPALQSITGYDAFSAIEGNNFGQYLYRMVNQSGVGWDSNAILNATAVLFNSIFATTTATSLMASREDLDFSSCTGTVASTRAFMIYWNCYLELAILAAMVVCTLGLLKKSGEGSILFEEPKGLLSYAGIVDRSDLVGLVARIQGAKAGPSYEGNLHAAAKPELEGTSWYRIGGTPITSEIKCFRS</sequence>
<dbReference type="Pfam" id="PF11915">
    <property type="entry name" value="DUF3433"/>
    <property type="match status" value="1"/>
</dbReference>
<protein>
    <submittedName>
        <fullName evidence="2">Uncharacterized protein</fullName>
    </submittedName>
</protein>
<proteinExistence type="predicted"/>
<dbReference type="EMBL" id="ML987192">
    <property type="protein sequence ID" value="KAF2252171.1"/>
    <property type="molecule type" value="Genomic_DNA"/>
</dbReference>
<keyword evidence="1" id="KW-1133">Transmembrane helix</keyword>
<reference evidence="2" key="1">
    <citation type="journal article" date="2020" name="Stud. Mycol.">
        <title>101 Dothideomycetes genomes: a test case for predicting lifestyles and emergence of pathogens.</title>
        <authorList>
            <person name="Haridas S."/>
            <person name="Albert R."/>
            <person name="Binder M."/>
            <person name="Bloem J."/>
            <person name="Labutti K."/>
            <person name="Salamov A."/>
            <person name="Andreopoulos B."/>
            <person name="Baker S."/>
            <person name="Barry K."/>
            <person name="Bills G."/>
            <person name="Bluhm B."/>
            <person name="Cannon C."/>
            <person name="Castanera R."/>
            <person name="Culley D."/>
            <person name="Daum C."/>
            <person name="Ezra D."/>
            <person name="Gonzalez J."/>
            <person name="Henrissat B."/>
            <person name="Kuo A."/>
            <person name="Liang C."/>
            <person name="Lipzen A."/>
            <person name="Lutzoni F."/>
            <person name="Magnuson J."/>
            <person name="Mondo S."/>
            <person name="Nolan M."/>
            <person name="Ohm R."/>
            <person name="Pangilinan J."/>
            <person name="Park H.-J."/>
            <person name="Ramirez L."/>
            <person name="Alfaro M."/>
            <person name="Sun H."/>
            <person name="Tritt A."/>
            <person name="Yoshinaga Y."/>
            <person name="Zwiers L.-H."/>
            <person name="Turgeon B."/>
            <person name="Goodwin S."/>
            <person name="Spatafora J."/>
            <person name="Crous P."/>
            <person name="Grigoriev I."/>
        </authorList>
    </citation>
    <scope>NUCLEOTIDE SEQUENCE</scope>
    <source>
        <strain evidence="2">CBS 122368</strain>
    </source>
</reference>
<keyword evidence="3" id="KW-1185">Reference proteome</keyword>
<dbReference type="InterPro" id="IPR021840">
    <property type="entry name" value="DUF3433"/>
</dbReference>
<evidence type="ECO:0000256" key="1">
    <source>
        <dbReference type="SAM" id="Phobius"/>
    </source>
</evidence>
<dbReference type="RefSeq" id="XP_033687175.1">
    <property type="nucleotide sequence ID" value="XM_033828436.1"/>
</dbReference>
<gene>
    <name evidence="2" type="ORF">BU26DRAFT_516858</name>
</gene>
<keyword evidence="1" id="KW-0472">Membrane</keyword>
<keyword evidence="1" id="KW-0812">Transmembrane</keyword>
<accession>A0A6A6INX2</accession>
<evidence type="ECO:0000313" key="3">
    <source>
        <dbReference type="Proteomes" id="UP000800094"/>
    </source>
</evidence>
<dbReference type="GeneID" id="54581766"/>
<organism evidence="2 3">
    <name type="scientific">Trematosphaeria pertusa</name>
    <dbReference type="NCBI Taxonomy" id="390896"/>
    <lineage>
        <taxon>Eukaryota</taxon>
        <taxon>Fungi</taxon>
        <taxon>Dikarya</taxon>
        <taxon>Ascomycota</taxon>
        <taxon>Pezizomycotina</taxon>
        <taxon>Dothideomycetes</taxon>
        <taxon>Pleosporomycetidae</taxon>
        <taxon>Pleosporales</taxon>
        <taxon>Massarineae</taxon>
        <taxon>Trematosphaeriaceae</taxon>
        <taxon>Trematosphaeria</taxon>
    </lineage>
</organism>
<dbReference type="AlphaFoldDB" id="A0A6A6INX2"/>